<evidence type="ECO:0000313" key="2">
    <source>
        <dbReference type="Proteomes" id="UP000661112"/>
    </source>
</evidence>
<dbReference type="Proteomes" id="UP000661112">
    <property type="component" value="Unassembled WGS sequence"/>
</dbReference>
<keyword evidence="2" id="KW-1185">Reference proteome</keyword>
<comment type="caution">
    <text evidence="1">The sequence shown here is derived from an EMBL/GenBank/DDBJ whole genome shotgun (WGS) entry which is preliminary data.</text>
</comment>
<evidence type="ECO:0000313" key="1">
    <source>
        <dbReference type="EMBL" id="MBD2505036.1"/>
    </source>
</evidence>
<gene>
    <name evidence="1" type="ORF">H6G83_31290</name>
</gene>
<dbReference type="EMBL" id="JACJSG010000067">
    <property type="protein sequence ID" value="MBD2505036.1"/>
    <property type="molecule type" value="Genomic_DNA"/>
</dbReference>
<protein>
    <submittedName>
        <fullName evidence="1">Uncharacterized protein</fullName>
    </submittedName>
</protein>
<organism evidence="1 2">
    <name type="scientific">Anabaena azotica FACHB-119</name>
    <dbReference type="NCBI Taxonomy" id="947527"/>
    <lineage>
        <taxon>Bacteria</taxon>
        <taxon>Bacillati</taxon>
        <taxon>Cyanobacteriota</taxon>
        <taxon>Cyanophyceae</taxon>
        <taxon>Nostocales</taxon>
        <taxon>Nostocaceae</taxon>
        <taxon>Anabaena</taxon>
        <taxon>Anabaena azotica</taxon>
    </lineage>
</organism>
<accession>A0ABR8DDJ7</accession>
<proteinExistence type="predicted"/>
<sequence length="137" mass="15191">MHDAPNLNKISPEFAARLTNLEPQHKVRLIVLLQIKNIEDLANKRQTRSDRQAAIKAIQDSASESFNRILGIIDKFDGKKLRDKPDLLGSIPIEIEVAGVNALTASDAVKAVMEDQSIYPAYRQNSFPSTPAPSRQS</sequence>
<reference evidence="1 2" key="1">
    <citation type="journal article" date="2020" name="ISME J.">
        <title>Comparative genomics reveals insights into cyanobacterial evolution and habitat adaptation.</title>
        <authorList>
            <person name="Chen M.Y."/>
            <person name="Teng W.K."/>
            <person name="Zhao L."/>
            <person name="Hu C.X."/>
            <person name="Zhou Y.K."/>
            <person name="Han B.P."/>
            <person name="Song L.R."/>
            <person name="Shu W.S."/>
        </authorList>
    </citation>
    <scope>NUCLEOTIDE SEQUENCE [LARGE SCALE GENOMIC DNA]</scope>
    <source>
        <strain evidence="1 2">FACHB-119</strain>
    </source>
</reference>
<name>A0ABR8DDJ7_9NOST</name>